<reference evidence="3" key="1">
    <citation type="submission" date="2013-08" db="EMBL/GenBank/DDBJ databases">
        <title>Genome sequencing of Arenimonas donghaensis.</title>
        <authorList>
            <person name="Chen F."/>
            <person name="Wang G."/>
        </authorList>
    </citation>
    <scope>NUCLEOTIDE SEQUENCE [LARGE SCALE GENOMIC DNA]</scope>
    <source>
        <strain evidence="3">HO3-R19</strain>
    </source>
</reference>
<dbReference type="SUPFAM" id="SSF53300">
    <property type="entry name" value="vWA-like"/>
    <property type="match status" value="1"/>
</dbReference>
<dbReference type="Proteomes" id="UP000029085">
    <property type="component" value="Unassembled WGS sequence"/>
</dbReference>
<dbReference type="PATRIC" id="fig|1121014.3.peg.1517"/>
<comment type="caution">
    <text evidence="2">The sequence shown here is derived from an EMBL/GenBank/DDBJ whole genome shotgun (WGS) entry which is preliminary data.</text>
</comment>
<evidence type="ECO:0000313" key="2">
    <source>
        <dbReference type="EMBL" id="KFL36834.1"/>
    </source>
</evidence>
<proteinExistence type="predicted"/>
<dbReference type="InterPro" id="IPR036465">
    <property type="entry name" value="vWFA_dom_sf"/>
</dbReference>
<reference evidence="2 3" key="2">
    <citation type="journal article" date="2015" name="Stand. Genomic Sci.">
        <title>High quality draft genomic sequence of Arenimonas donghaensis DSM 18148(T).</title>
        <authorList>
            <person name="Chen F."/>
            <person name="Wang H."/>
            <person name="Cao Y."/>
            <person name="Li X."/>
            <person name="Wang G."/>
        </authorList>
    </citation>
    <scope>NUCLEOTIDE SEQUENCE [LARGE SCALE GENOMIC DNA]</scope>
    <source>
        <strain evidence="2 3">HO3-R19</strain>
    </source>
</reference>
<evidence type="ECO:0000259" key="1">
    <source>
        <dbReference type="PROSITE" id="PS50234"/>
    </source>
</evidence>
<dbReference type="PROSITE" id="PS50234">
    <property type="entry name" value="VWFA"/>
    <property type="match status" value="1"/>
</dbReference>
<protein>
    <recommendedName>
        <fullName evidence="1">VWFA domain-containing protein</fullName>
    </recommendedName>
</protein>
<feature type="domain" description="VWFA" evidence="1">
    <location>
        <begin position="20"/>
        <end position="199"/>
    </location>
</feature>
<name>A0A087MIY1_9GAMM</name>
<keyword evidence="3" id="KW-1185">Reference proteome</keyword>
<evidence type="ECO:0000313" key="3">
    <source>
        <dbReference type="Proteomes" id="UP000029085"/>
    </source>
</evidence>
<organism evidence="2 3">
    <name type="scientific">Arenimonas donghaensis DSM 18148 = HO3-R19</name>
    <dbReference type="NCBI Taxonomy" id="1121014"/>
    <lineage>
        <taxon>Bacteria</taxon>
        <taxon>Pseudomonadati</taxon>
        <taxon>Pseudomonadota</taxon>
        <taxon>Gammaproteobacteria</taxon>
        <taxon>Lysobacterales</taxon>
        <taxon>Lysobacteraceae</taxon>
        <taxon>Arenimonas</taxon>
    </lineage>
</organism>
<dbReference type="InterPro" id="IPR002035">
    <property type="entry name" value="VWF_A"/>
</dbReference>
<dbReference type="EMBL" id="AVCJ01000012">
    <property type="protein sequence ID" value="KFL36834.1"/>
    <property type="molecule type" value="Genomic_DNA"/>
</dbReference>
<gene>
    <name evidence="2" type="ORF">N788_04250</name>
</gene>
<dbReference type="STRING" id="1121014.N788_04250"/>
<dbReference type="SMART" id="SM00327">
    <property type="entry name" value="VWA"/>
    <property type="match status" value="1"/>
</dbReference>
<accession>A0A087MIY1</accession>
<dbReference type="Gene3D" id="3.40.50.410">
    <property type="entry name" value="von Willebrand factor, type A domain"/>
    <property type="match status" value="1"/>
</dbReference>
<dbReference type="Pfam" id="PF13519">
    <property type="entry name" value="VWA_2"/>
    <property type="match status" value="1"/>
</dbReference>
<sequence length="682" mass="73125">MALLCLATGLAQAQGPAQEQAIIVLDGSGSMWGQINGKPKLEIARETLATVLKQTPDSMALGLMAYGHREKGNCDDIELVVPVRTGSAADIAAAAAKMKFLGMTPLSESVARAAQELRFTEQKATVILITDGLETCKADPCALGKELEESGVDFTAHVVGFGLSAEEGKQVACLAENTGGRYLAANDADGLAAALTETVVAAPPEPPAPEATLDAPESAPMSSRIRVTWTGPAHQYDDVQVFAPGERGGRGKVIDAQRVVADKRVDQKQVELVAPAKPGDYLLRYYHGAQGKVIATRPITITEAEVGLVAPAEVSIASRFEVTWTGPGEQYDEVQVFAPDQRGGRGKVIDNQRVQSARTFEQRTVSLTAPATPGDYELRYYNGHNSAVLATVPLKVLDAEVALQAPEQVDMASTFVVTWTGPGAQYDEVQVWDPSARAGSGKVIDNQRVQSAKTFEQRTVTLTAPATPGDYTLRYWNGDNNKELVSVPLRVVAVEVALQAPASVPMASDFDVTWTGPGARYDEVQVWDPAARAGSGKVIDNQRVQSAKGYDQRQVTLTAPGKAGDYTLRYYNGDNQSLLHEQPLQVTPVDVAFDAPVAAAAGSQLTVTWTGPGARYDEVQVWDPAARGGNGKALANRRVQSDKGYDQRQVTIKLPDAPGNYELRYYNGDNQLMLHSQPLRVE</sequence>
<dbReference type="AlphaFoldDB" id="A0A087MIY1"/>